<reference evidence="6" key="1">
    <citation type="journal article" date="2015" name="Microbiology">
        <title>Genome of Methanoregula boonei 6A8 reveals adaptations to oligotrophic peatland environments.</title>
        <authorList>
            <person name="Braeuer S."/>
            <person name="Cadillo-Quiroz H."/>
            <person name="Kyrpides N."/>
            <person name="Woyke T."/>
            <person name="Goodwin L."/>
            <person name="Detter C."/>
            <person name="Podell S."/>
            <person name="Yavitt J.B."/>
            <person name="Zinder S.H."/>
        </authorList>
    </citation>
    <scope>NUCLEOTIDE SEQUENCE [LARGE SCALE GENOMIC DNA]</scope>
    <source>
        <strain evidence="6">DSM 21154 / JCM 14090 / 6A8</strain>
    </source>
</reference>
<dbReference type="SMART" id="SM00382">
    <property type="entry name" value="AAA"/>
    <property type="match status" value="1"/>
</dbReference>
<dbReference type="PANTHER" id="PTHR24220:SF86">
    <property type="entry name" value="ABC TRANSPORTER ABCH.1"/>
    <property type="match status" value="1"/>
</dbReference>
<dbReference type="GO" id="GO:0005886">
    <property type="term" value="C:plasma membrane"/>
    <property type="evidence" value="ECO:0007669"/>
    <property type="project" value="TreeGrafter"/>
</dbReference>
<name>A7I9W0_METB6</name>
<dbReference type="GO" id="GO:0098796">
    <property type="term" value="C:membrane protein complex"/>
    <property type="evidence" value="ECO:0007669"/>
    <property type="project" value="UniProtKB-ARBA"/>
</dbReference>
<proteinExistence type="predicted"/>
<dbReference type="InterPro" id="IPR027417">
    <property type="entry name" value="P-loop_NTPase"/>
</dbReference>
<dbReference type="RefSeq" id="WP_012107576.1">
    <property type="nucleotide sequence ID" value="NC_009712.1"/>
</dbReference>
<dbReference type="eggNOG" id="arCOG00922">
    <property type="taxonomic scope" value="Archaea"/>
</dbReference>
<dbReference type="SUPFAM" id="SSF52540">
    <property type="entry name" value="P-loop containing nucleoside triphosphate hydrolases"/>
    <property type="match status" value="1"/>
</dbReference>
<gene>
    <name evidence="5" type="ordered locus">Mboo_2007</name>
</gene>
<dbReference type="Proteomes" id="UP000002408">
    <property type="component" value="Chromosome"/>
</dbReference>
<keyword evidence="1" id="KW-0813">Transport</keyword>
<protein>
    <submittedName>
        <fullName evidence="5">ABC transporter related</fullName>
    </submittedName>
</protein>
<dbReference type="InterPro" id="IPR015854">
    <property type="entry name" value="ABC_transpr_LolD-like"/>
</dbReference>
<evidence type="ECO:0000313" key="6">
    <source>
        <dbReference type="Proteomes" id="UP000002408"/>
    </source>
</evidence>
<dbReference type="PROSITE" id="PS50893">
    <property type="entry name" value="ABC_TRANSPORTER_2"/>
    <property type="match status" value="1"/>
</dbReference>
<evidence type="ECO:0000256" key="1">
    <source>
        <dbReference type="ARBA" id="ARBA00022448"/>
    </source>
</evidence>
<sequence length="226" mass="24193">MIEARGLVKTYYDGEREIRPLNGTDFVCSAGEFVLIVGRSGSGKTTLLNVIGGLTRPTTGSVQVVGKDILALSDAECAALRSRNIGFVFQFPGLLSTLSARENVALSGEIAGTTGKHASNERASNLLARVGLGEKADSPPSHLSGGELKRTAIARALMNHPSLLLADEPTADLDGDTEREVMELFREINREGTTIIMVTHNMDIASYASRVVRMEKGKLVPVELVK</sequence>
<dbReference type="FunFam" id="3.40.50.300:FF:000032">
    <property type="entry name" value="Export ABC transporter ATP-binding protein"/>
    <property type="match status" value="1"/>
</dbReference>
<dbReference type="EMBL" id="CP000780">
    <property type="protein sequence ID" value="ABS56521.1"/>
    <property type="molecule type" value="Genomic_DNA"/>
</dbReference>
<dbReference type="InterPro" id="IPR017911">
    <property type="entry name" value="MacB-like_ATP-bd"/>
</dbReference>
<dbReference type="GO" id="GO:0016887">
    <property type="term" value="F:ATP hydrolysis activity"/>
    <property type="evidence" value="ECO:0007669"/>
    <property type="project" value="InterPro"/>
</dbReference>
<dbReference type="Gene3D" id="3.40.50.300">
    <property type="entry name" value="P-loop containing nucleotide triphosphate hydrolases"/>
    <property type="match status" value="1"/>
</dbReference>
<dbReference type="CDD" id="cd03255">
    <property type="entry name" value="ABC_MJ0796_LolCDE_FtsE"/>
    <property type="match status" value="1"/>
</dbReference>
<dbReference type="KEGG" id="mbn:Mboo_2007"/>
<dbReference type="Pfam" id="PF00005">
    <property type="entry name" value="ABC_tran"/>
    <property type="match status" value="1"/>
</dbReference>
<dbReference type="HOGENOM" id="CLU_000604_1_22_2"/>
<evidence type="ECO:0000259" key="4">
    <source>
        <dbReference type="PROSITE" id="PS50893"/>
    </source>
</evidence>
<keyword evidence="3" id="KW-0067">ATP-binding</keyword>
<feature type="domain" description="ABC transporter" evidence="4">
    <location>
        <begin position="2"/>
        <end position="224"/>
    </location>
</feature>
<evidence type="ECO:0000256" key="2">
    <source>
        <dbReference type="ARBA" id="ARBA00022741"/>
    </source>
</evidence>
<dbReference type="InterPro" id="IPR003593">
    <property type="entry name" value="AAA+_ATPase"/>
</dbReference>
<dbReference type="PANTHER" id="PTHR24220">
    <property type="entry name" value="IMPORT ATP-BINDING PROTEIN"/>
    <property type="match status" value="1"/>
</dbReference>
<dbReference type="AlphaFoldDB" id="A7I9W0"/>
<keyword evidence="2" id="KW-0547">Nucleotide-binding</keyword>
<dbReference type="GO" id="GO:0005524">
    <property type="term" value="F:ATP binding"/>
    <property type="evidence" value="ECO:0007669"/>
    <property type="project" value="UniProtKB-KW"/>
</dbReference>
<evidence type="ECO:0000313" key="5">
    <source>
        <dbReference type="EMBL" id="ABS56521.1"/>
    </source>
</evidence>
<evidence type="ECO:0000256" key="3">
    <source>
        <dbReference type="ARBA" id="ARBA00022840"/>
    </source>
</evidence>
<keyword evidence="6" id="KW-1185">Reference proteome</keyword>
<dbReference type="STRING" id="456442.Mboo_2007"/>
<organism evidence="5 6">
    <name type="scientific">Methanoregula boonei (strain DSM 21154 / JCM 14090 / 6A8)</name>
    <dbReference type="NCBI Taxonomy" id="456442"/>
    <lineage>
        <taxon>Archaea</taxon>
        <taxon>Methanobacteriati</taxon>
        <taxon>Methanobacteriota</taxon>
        <taxon>Stenosarchaea group</taxon>
        <taxon>Methanomicrobia</taxon>
        <taxon>Methanomicrobiales</taxon>
        <taxon>Methanoregulaceae</taxon>
        <taxon>Methanoregula</taxon>
    </lineage>
</organism>
<dbReference type="GeneID" id="5411888"/>
<dbReference type="OrthoDB" id="31298at2157"/>
<accession>A7I9W0</accession>
<dbReference type="GO" id="GO:0022857">
    <property type="term" value="F:transmembrane transporter activity"/>
    <property type="evidence" value="ECO:0007669"/>
    <property type="project" value="TreeGrafter"/>
</dbReference>
<dbReference type="InterPro" id="IPR003439">
    <property type="entry name" value="ABC_transporter-like_ATP-bd"/>
</dbReference>